<dbReference type="PROSITE" id="PS50103">
    <property type="entry name" value="ZF_C3H1"/>
    <property type="match status" value="1"/>
</dbReference>
<evidence type="ECO:0000256" key="1">
    <source>
        <dbReference type="ARBA" id="ARBA00022723"/>
    </source>
</evidence>
<dbReference type="SMART" id="SM00356">
    <property type="entry name" value="ZnF_C3H1"/>
    <property type="match status" value="2"/>
</dbReference>
<gene>
    <name evidence="9" type="primary">SOM</name>
    <name evidence="9" type="ORF">HannXRQ_Chr17g0554501</name>
    <name evidence="8" type="ORF">HanXRQr2_Chr17g0810391</name>
</gene>
<reference evidence="9" key="2">
    <citation type="submission" date="2017-02" db="EMBL/GenBank/DDBJ databases">
        <title>Sunflower complete genome.</title>
        <authorList>
            <person name="Langlade N."/>
            <person name="Munos S."/>
        </authorList>
    </citation>
    <scope>NUCLEOTIDE SEQUENCE [LARGE SCALE GENOMIC DNA]</scope>
    <source>
        <tissue evidence="9">Leaves</tissue>
    </source>
</reference>
<dbReference type="GO" id="GO:0008270">
    <property type="term" value="F:zinc ion binding"/>
    <property type="evidence" value="ECO:0007669"/>
    <property type="project" value="UniProtKB-KW"/>
</dbReference>
<feature type="zinc finger region" description="C3H1-type" evidence="5">
    <location>
        <begin position="125"/>
        <end position="151"/>
    </location>
</feature>
<evidence type="ECO:0000256" key="2">
    <source>
        <dbReference type="ARBA" id="ARBA00022771"/>
    </source>
</evidence>
<feature type="compositionally biased region" description="Low complexity" evidence="6">
    <location>
        <begin position="225"/>
        <end position="235"/>
    </location>
</feature>
<dbReference type="InParanoid" id="A0A251RV80"/>
<dbReference type="GO" id="GO:0003677">
    <property type="term" value="F:DNA binding"/>
    <property type="evidence" value="ECO:0007669"/>
    <property type="project" value="UniProtKB-KW"/>
</dbReference>
<dbReference type="EMBL" id="MNCJ02000332">
    <property type="protein sequence ID" value="KAF5756078.1"/>
    <property type="molecule type" value="Genomic_DNA"/>
</dbReference>
<keyword evidence="4" id="KW-0238">DNA-binding</keyword>
<keyword evidence="10" id="KW-1185">Reference proteome</keyword>
<proteinExistence type="predicted"/>
<dbReference type="Proteomes" id="UP000215914">
    <property type="component" value="Chromosome 17"/>
</dbReference>
<keyword evidence="1 5" id="KW-0479">Metal-binding</keyword>
<dbReference type="OrthoDB" id="410307at2759"/>
<feature type="region of interest" description="Disordered" evidence="6">
    <location>
        <begin position="217"/>
        <end position="244"/>
    </location>
</feature>
<dbReference type="PANTHER" id="PTHR14493:SF90">
    <property type="entry name" value="ZINC FINGER CCCH DOMAIN-CONTAINING PROTEIN 2"/>
    <property type="match status" value="1"/>
</dbReference>
<evidence type="ECO:0000256" key="5">
    <source>
        <dbReference type="PROSITE-ProRule" id="PRU00723"/>
    </source>
</evidence>
<dbReference type="Pfam" id="PF25512">
    <property type="entry name" value="zf-CCCH_AtC3H23"/>
    <property type="match status" value="1"/>
</dbReference>
<accession>A0A251RV80</accession>
<sequence>MDGEQDHNFQSAHQLSLHTRKYQSFRNLDIPPRKLLTRRLAALSSEPSFDMYQSPRVLSEESMFHKFLPNSCVDDDSDPYASDEFRMFEFKVRKCTRSRSHDWTDCPFAHPGEKARRRCPRRFCYSGVMCPDFRRGCCVRGDTCEFSHGVFEYWLHPSRYRTEACKDGRSCMRKICFFAHTSSQLRSVSVSEMLVPPNKHCAYCRCHRAIQHTVSPTSVLDENKVSPPSSPQVSPAQHTGGYSPISRFQVESSTAMTTQLGNAGSSCFQVESSSGMTLLGNAGSSYKEVMTPGEMKELMYNMNTMTLNEVDQTPNSNPEWVDSFAAYNDDQRLFCSPYPSTSSPSASGSSWVPPGDSNYAMNNLEEDTFVSETAIARPDLEWVNDLLT</sequence>
<reference evidence="8" key="3">
    <citation type="submission" date="2020-06" db="EMBL/GenBank/DDBJ databases">
        <title>Helianthus annuus Genome sequencing and assembly Release 2.</title>
        <authorList>
            <person name="Gouzy J."/>
            <person name="Langlade N."/>
            <person name="Munos S."/>
        </authorList>
    </citation>
    <scope>NUCLEOTIDE SEQUENCE</scope>
    <source>
        <tissue evidence="8">Leaves</tissue>
    </source>
</reference>
<evidence type="ECO:0000313" key="9">
    <source>
        <dbReference type="EMBL" id="OTF86779.1"/>
    </source>
</evidence>
<dbReference type="PANTHER" id="PTHR14493">
    <property type="entry name" value="UNKEMPT FAMILY MEMBER"/>
    <property type="match status" value="1"/>
</dbReference>
<dbReference type="Gramene" id="mRNA:HanXRQr2_Chr17g0810391">
    <property type="protein sequence ID" value="CDS:HanXRQr2_Chr17g0810391.1"/>
    <property type="gene ID" value="HanXRQr2_Chr17g0810391"/>
</dbReference>
<name>A0A251RV80_HELAN</name>
<evidence type="ECO:0000259" key="7">
    <source>
        <dbReference type="PROSITE" id="PS50103"/>
    </source>
</evidence>
<evidence type="ECO:0000313" key="8">
    <source>
        <dbReference type="EMBL" id="KAF5756078.1"/>
    </source>
</evidence>
<keyword evidence="3 5" id="KW-0862">Zinc</keyword>
<dbReference type="AlphaFoldDB" id="A0A251RV80"/>
<dbReference type="InterPro" id="IPR000571">
    <property type="entry name" value="Znf_CCCH"/>
</dbReference>
<keyword evidence="2 5" id="KW-0863">Zinc-finger</keyword>
<dbReference type="OMA" id="NAGSSCF"/>
<dbReference type="Gene3D" id="3.30.1370.210">
    <property type="match status" value="1"/>
</dbReference>
<dbReference type="InterPro" id="IPR057444">
    <property type="entry name" value="Znf-CCCH_AtC3H23-like"/>
</dbReference>
<dbReference type="EMBL" id="CM007906">
    <property type="protein sequence ID" value="OTF86779.1"/>
    <property type="molecule type" value="Genomic_DNA"/>
</dbReference>
<dbReference type="FunCoup" id="A0A251RV80">
    <property type="interactions" value="756"/>
</dbReference>
<feature type="domain" description="C3H1-type" evidence="7">
    <location>
        <begin position="125"/>
        <end position="151"/>
    </location>
</feature>
<evidence type="ECO:0000313" key="10">
    <source>
        <dbReference type="Proteomes" id="UP000215914"/>
    </source>
</evidence>
<organism evidence="9 10">
    <name type="scientific">Helianthus annuus</name>
    <name type="common">Common sunflower</name>
    <dbReference type="NCBI Taxonomy" id="4232"/>
    <lineage>
        <taxon>Eukaryota</taxon>
        <taxon>Viridiplantae</taxon>
        <taxon>Streptophyta</taxon>
        <taxon>Embryophyta</taxon>
        <taxon>Tracheophyta</taxon>
        <taxon>Spermatophyta</taxon>
        <taxon>Magnoliopsida</taxon>
        <taxon>eudicotyledons</taxon>
        <taxon>Gunneridae</taxon>
        <taxon>Pentapetalae</taxon>
        <taxon>asterids</taxon>
        <taxon>campanulids</taxon>
        <taxon>Asterales</taxon>
        <taxon>Asteraceae</taxon>
        <taxon>Asteroideae</taxon>
        <taxon>Heliantheae alliance</taxon>
        <taxon>Heliantheae</taxon>
        <taxon>Helianthus</taxon>
    </lineage>
</organism>
<reference evidence="8 10" key="1">
    <citation type="journal article" date="2017" name="Nature">
        <title>The sunflower genome provides insights into oil metabolism, flowering and Asterid evolution.</title>
        <authorList>
            <person name="Badouin H."/>
            <person name="Gouzy J."/>
            <person name="Grassa C.J."/>
            <person name="Murat F."/>
            <person name="Staton S.E."/>
            <person name="Cottret L."/>
            <person name="Lelandais-Briere C."/>
            <person name="Owens G.L."/>
            <person name="Carrere S."/>
            <person name="Mayjonade B."/>
            <person name="Legrand L."/>
            <person name="Gill N."/>
            <person name="Kane N.C."/>
            <person name="Bowers J.E."/>
            <person name="Hubner S."/>
            <person name="Bellec A."/>
            <person name="Berard A."/>
            <person name="Berges H."/>
            <person name="Blanchet N."/>
            <person name="Boniface M.C."/>
            <person name="Brunel D."/>
            <person name="Catrice O."/>
            <person name="Chaidir N."/>
            <person name="Claudel C."/>
            <person name="Donnadieu C."/>
            <person name="Faraut T."/>
            <person name="Fievet G."/>
            <person name="Helmstetter N."/>
            <person name="King M."/>
            <person name="Knapp S.J."/>
            <person name="Lai Z."/>
            <person name="Le Paslier M.C."/>
            <person name="Lippi Y."/>
            <person name="Lorenzon L."/>
            <person name="Mandel J.R."/>
            <person name="Marage G."/>
            <person name="Marchand G."/>
            <person name="Marquand E."/>
            <person name="Bret-Mestries E."/>
            <person name="Morien E."/>
            <person name="Nambeesan S."/>
            <person name="Nguyen T."/>
            <person name="Pegot-Espagnet P."/>
            <person name="Pouilly N."/>
            <person name="Raftis F."/>
            <person name="Sallet E."/>
            <person name="Schiex T."/>
            <person name="Thomas J."/>
            <person name="Vandecasteele C."/>
            <person name="Vares D."/>
            <person name="Vear F."/>
            <person name="Vautrin S."/>
            <person name="Crespi M."/>
            <person name="Mangin B."/>
            <person name="Burke J.M."/>
            <person name="Salse J."/>
            <person name="Munos S."/>
            <person name="Vincourt P."/>
            <person name="Rieseberg L.H."/>
            <person name="Langlade N.B."/>
        </authorList>
    </citation>
    <scope>NUCLEOTIDE SEQUENCE [LARGE SCALE GENOMIC DNA]</scope>
    <source>
        <strain evidence="10">cv. SF193</strain>
        <tissue evidence="8">Leaves</tissue>
    </source>
</reference>
<evidence type="ECO:0000256" key="4">
    <source>
        <dbReference type="ARBA" id="ARBA00023125"/>
    </source>
</evidence>
<dbReference type="InterPro" id="IPR045234">
    <property type="entry name" value="Unkempt-like"/>
</dbReference>
<evidence type="ECO:0000256" key="6">
    <source>
        <dbReference type="SAM" id="MobiDB-lite"/>
    </source>
</evidence>
<evidence type="ECO:0000256" key="3">
    <source>
        <dbReference type="ARBA" id="ARBA00022833"/>
    </source>
</evidence>
<protein>
    <submittedName>
        <fullName evidence="9">Putative zinc finger C-x8-C-x5-C-x3-H type family protein</fullName>
    </submittedName>
    <submittedName>
        <fullName evidence="8">Transcription factor C3H family</fullName>
    </submittedName>
</protein>